<organism evidence="1 2">
    <name type="scientific">Paradesertivirga mongoliensis</name>
    <dbReference type="NCBI Taxonomy" id="2100740"/>
    <lineage>
        <taxon>Bacteria</taxon>
        <taxon>Pseudomonadati</taxon>
        <taxon>Bacteroidota</taxon>
        <taxon>Sphingobacteriia</taxon>
        <taxon>Sphingobacteriales</taxon>
        <taxon>Sphingobacteriaceae</taxon>
        <taxon>Paradesertivirga</taxon>
    </lineage>
</organism>
<name>A0ABW4ZS76_9SPHI</name>
<evidence type="ECO:0000313" key="2">
    <source>
        <dbReference type="Proteomes" id="UP001597387"/>
    </source>
</evidence>
<gene>
    <name evidence="1" type="ORF">ACFSJU_18370</name>
</gene>
<sequence>MALYLTAILPPAELSEQIDDIRKELSERYNIYAALKPPVHITLYRPLNIEQSNESTLIKLLRPVGFNHRPFTQELLNFDCFNIQTLFITVVKNPLLSALQKDVAAVFNKNKIDPKEVKGNTSFHPHVTIAYRDIPPEIFPEIWDELKNRKFKRSFPVDHYSLLKHDGKKWQVFKDFALSKPKTLKLF</sequence>
<dbReference type="EMBL" id="JBHUHZ010000004">
    <property type="protein sequence ID" value="MFD2164377.1"/>
    <property type="molecule type" value="Genomic_DNA"/>
</dbReference>
<reference evidence="2" key="1">
    <citation type="journal article" date="2019" name="Int. J. Syst. Evol. Microbiol.">
        <title>The Global Catalogue of Microorganisms (GCM) 10K type strain sequencing project: providing services to taxonomists for standard genome sequencing and annotation.</title>
        <authorList>
            <consortium name="The Broad Institute Genomics Platform"/>
            <consortium name="The Broad Institute Genome Sequencing Center for Infectious Disease"/>
            <person name="Wu L."/>
            <person name="Ma J."/>
        </authorList>
    </citation>
    <scope>NUCLEOTIDE SEQUENCE [LARGE SCALE GENOMIC DNA]</scope>
    <source>
        <strain evidence="2">KCTC 42217</strain>
    </source>
</reference>
<dbReference type="RefSeq" id="WP_255901703.1">
    <property type="nucleotide sequence ID" value="NZ_JAFMZO010000002.1"/>
</dbReference>
<dbReference type="GO" id="GO:0016874">
    <property type="term" value="F:ligase activity"/>
    <property type="evidence" value="ECO:0007669"/>
    <property type="project" value="UniProtKB-KW"/>
</dbReference>
<dbReference type="SUPFAM" id="SSF55144">
    <property type="entry name" value="LigT-like"/>
    <property type="match status" value="1"/>
</dbReference>
<dbReference type="Proteomes" id="UP001597387">
    <property type="component" value="Unassembled WGS sequence"/>
</dbReference>
<dbReference type="PANTHER" id="PTHR40037:SF1">
    <property type="entry name" value="PHOSPHOESTERASE SAOUHSC_00951-RELATED"/>
    <property type="match status" value="1"/>
</dbReference>
<protein>
    <submittedName>
        <fullName evidence="1">2'-5' RNA ligase family protein</fullName>
    </submittedName>
</protein>
<dbReference type="PANTHER" id="PTHR40037">
    <property type="entry name" value="PHOSPHOESTERASE YJCG-RELATED"/>
    <property type="match status" value="1"/>
</dbReference>
<dbReference type="Pfam" id="PF13563">
    <property type="entry name" value="2_5_RNA_ligase2"/>
    <property type="match status" value="1"/>
</dbReference>
<accession>A0ABW4ZS76</accession>
<evidence type="ECO:0000313" key="1">
    <source>
        <dbReference type="EMBL" id="MFD2164377.1"/>
    </source>
</evidence>
<dbReference type="Gene3D" id="3.90.1140.10">
    <property type="entry name" value="Cyclic phosphodiesterase"/>
    <property type="match status" value="1"/>
</dbReference>
<keyword evidence="2" id="KW-1185">Reference proteome</keyword>
<keyword evidence="1" id="KW-0436">Ligase</keyword>
<proteinExistence type="predicted"/>
<comment type="caution">
    <text evidence="1">The sequence shown here is derived from an EMBL/GenBank/DDBJ whole genome shotgun (WGS) entry which is preliminary data.</text>
</comment>
<dbReference type="InterPro" id="IPR009097">
    <property type="entry name" value="Cyclic_Pdiesterase"/>
</dbReference>
<dbReference type="InterPro" id="IPR050580">
    <property type="entry name" value="2H_phosphoesterase_YjcG-like"/>
</dbReference>